<name>A0A934HRX5_9RHOB</name>
<comment type="caution">
    <text evidence="10">The sequence shown here is derived from an EMBL/GenBank/DDBJ whole genome shotgun (WGS) entry which is preliminary data.</text>
</comment>
<dbReference type="Pfam" id="PF13624">
    <property type="entry name" value="SurA_N_3"/>
    <property type="match status" value="1"/>
</dbReference>
<dbReference type="Pfam" id="PF13145">
    <property type="entry name" value="Rotamase_2"/>
    <property type="match status" value="1"/>
</dbReference>
<evidence type="ECO:0000259" key="9">
    <source>
        <dbReference type="Pfam" id="PF13145"/>
    </source>
</evidence>
<evidence type="ECO:0000256" key="5">
    <source>
        <dbReference type="ARBA" id="ARBA00023136"/>
    </source>
</evidence>
<evidence type="ECO:0000256" key="6">
    <source>
        <dbReference type="ARBA" id="ARBA00023186"/>
    </source>
</evidence>
<evidence type="ECO:0000313" key="10">
    <source>
        <dbReference type="EMBL" id="MBI6629093.1"/>
    </source>
</evidence>
<accession>A0A934HRX5</accession>
<proteinExistence type="inferred from homology"/>
<dbReference type="InterPro" id="IPR000297">
    <property type="entry name" value="PPIase_PpiC"/>
</dbReference>
<evidence type="ECO:0000256" key="1">
    <source>
        <dbReference type="ARBA" id="ARBA00004401"/>
    </source>
</evidence>
<dbReference type="SUPFAM" id="SSF54534">
    <property type="entry name" value="FKBP-like"/>
    <property type="match status" value="1"/>
</dbReference>
<dbReference type="InterPro" id="IPR027304">
    <property type="entry name" value="Trigger_fact/SurA_dom_sf"/>
</dbReference>
<feature type="domain" description="PpiC" evidence="9">
    <location>
        <begin position="246"/>
        <end position="364"/>
    </location>
</feature>
<gene>
    <name evidence="10" type="ORF">JAO82_04275</name>
</gene>
<comment type="subcellular location">
    <subcellularLocation>
        <location evidence="1">Cell membrane</location>
        <topology evidence="1">Single-pass type II membrane protein</topology>
    </subcellularLocation>
</comment>
<keyword evidence="3 8" id="KW-0812">Transmembrane</keyword>
<comment type="similarity">
    <text evidence="7">Belongs to the PpiD chaperone family.</text>
</comment>
<dbReference type="SUPFAM" id="SSF109998">
    <property type="entry name" value="Triger factor/SurA peptide-binding domain-like"/>
    <property type="match status" value="1"/>
</dbReference>
<dbReference type="InterPro" id="IPR052029">
    <property type="entry name" value="PpiD_chaperone"/>
</dbReference>
<dbReference type="GO" id="GO:0003755">
    <property type="term" value="F:peptidyl-prolyl cis-trans isomerase activity"/>
    <property type="evidence" value="ECO:0007669"/>
    <property type="project" value="InterPro"/>
</dbReference>
<dbReference type="AlphaFoldDB" id="A0A934HRX5"/>
<feature type="transmembrane region" description="Helical" evidence="8">
    <location>
        <begin position="12"/>
        <end position="29"/>
    </location>
</feature>
<evidence type="ECO:0000313" key="11">
    <source>
        <dbReference type="Proteomes" id="UP000613255"/>
    </source>
</evidence>
<evidence type="ECO:0000256" key="2">
    <source>
        <dbReference type="ARBA" id="ARBA00022475"/>
    </source>
</evidence>
<reference evidence="10" key="1">
    <citation type="submission" date="2020-12" db="EMBL/GenBank/DDBJ databases">
        <title>Pontibaca salina gen. nov., sp. nov., isolated from marine sediment.</title>
        <authorList>
            <person name="Bo J."/>
            <person name="Wang S."/>
            <person name="Song X."/>
            <person name="Du Z."/>
        </authorList>
    </citation>
    <scope>NUCLEOTIDE SEQUENCE</scope>
    <source>
        <strain evidence="10">S1109L</strain>
    </source>
</reference>
<keyword evidence="11" id="KW-1185">Reference proteome</keyword>
<keyword evidence="5 8" id="KW-0472">Membrane</keyword>
<dbReference type="RefSeq" id="WP_198685104.1">
    <property type="nucleotide sequence ID" value="NZ_JAEIJD010000002.1"/>
</dbReference>
<dbReference type="EMBL" id="JAEIJD010000002">
    <property type="protein sequence ID" value="MBI6629093.1"/>
    <property type="molecule type" value="Genomic_DNA"/>
</dbReference>
<dbReference type="Proteomes" id="UP000613255">
    <property type="component" value="Unassembled WGS sequence"/>
</dbReference>
<dbReference type="GO" id="GO:0005886">
    <property type="term" value="C:plasma membrane"/>
    <property type="evidence" value="ECO:0007669"/>
    <property type="project" value="UniProtKB-SubCell"/>
</dbReference>
<dbReference type="Gene3D" id="1.10.4030.10">
    <property type="entry name" value="Porin chaperone SurA, peptide-binding domain"/>
    <property type="match status" value="1"/>
</dbReference>
<evidence type="ECO:0000256" key="8">
    <source>
        <dbReference type="SAM" id="Phobius"/>
    </source>
</evidence>
<evidence type="ECO:0000256" key="4">
    <source>
        <dbReference type="ARBA" id="ARBA00022989"/>
    </source>
</evidence>
<keyword evidence="6" id="KW-0143">Chaperone</keyword>
<keyword evidence="2" id="KW-1003">Cell membrane</keyword>
<evidence type="ECO:0000256" key="3">
    <source>
        <dbReference type="ARBA" id="ARBA00022692"/>
    </source>
</evidence>
<dbReference type="PANTHER" id="PTHR47529">
    <property type="entry name" value="PEPTIDYL-PROLYL CIS-TRANS ISOMERASE D"/>
    <property type="match status" value="1"/>
</dbReference>
<keyword evidence="4 8" id="KW-1133">Transmembrane helix</keyword>
<evidence type="ECO:0000256" key="7">
    <source>
        <dbReference type="ARBA" id="ARBA00038408"/>
    </source>
</evidence>
<sequence length="614" mass="67170">MAFRIKSLSKTFVWIILGLLIVGLAGFGATNLSGSVRTVATVGDHTVSVDQYARELQREIRAIEAQTGQALPMSQVEAMGLNRQVLSRLVALAALDNEAELMGLSIGDANLHREIIQIAAFQGVDGKFDREAYRFALEQAGLNESVFESDLRAESARTLLQTAIVGGVEMPDILADTLTEFLAARRSFTWAPLSDRDLIDPLPIPTEDELKAFYETHQGDFTLPESKRLTYTHLSPRMLLDEVKLDETGLRELYEQRSAEYSQPERRLVERLVFPDDAAASNAKAQLGAGGTTFEALTHDRGLELHDIDLGDVRRDELGEASAAIFDAGIGDVVGPLPSALGPALFRVNGILEARETSFEDAEPELRKELAAARARRLIETRAQEIDDMLAAGATLEDLARETDMEIGQIEWSEDSADGIAAYEDFREVASAATPDDFPEIGFFEDGSIFALRVDEVLPSRPEPFETARDRVVDTLNAQLRIEALTARGDEVIAALDDGQSLGASVLEVTAETGLTRNTYLNDAPNGFMQQVFEMEPGEMRVVSDDATVAVVQLDATLPPAENAELAELRRALNQELDQALASALFEAYAMDVQIRAKPQVDQRALTAVQSSFQ</sequence>
<organism evidence="10 11">
    <name type="scientific">Pontibaca salina</name>
    <dbReference type="NCBI Taxonomy" id="2795731"/>
    <lineage>
        <taxon>Bacteria</taxon>
        <taxon>Pseudomonadati</taxon>
        <taxon>Pseudomonadota</taxon>
        <taxon>Alphaproteobacteria</taxon>
        <taxon>Rhodobacterales</taxon>
        <taxon>Roseobacteraceae</taxon>
        <taxon>Pontibaca</taxon>
    </lineage>
</organism>
<dbReference type="PANTHER" id="PTHR47529:SF1">
    <property type="entry name" value="PERIPLASMIC CHAPERONE PPID"/>
    <property type="match status" value="1"/>
</dbReference>
<protein>
    <submittedName>
        <fullName evidence="10">SurA N-terminal domain-containing protein</fullName>
    </submittedName>
</protein>